<dbReference type="GO" id="GO:0006574">
    <property type="term" value="P:L-valine catabolic process"/>
    <property type="evidence" value="ECO:0007669"/>
    <property type="project" value="TreeGrafter"/>
</dbReference>
<accession>A0A2P6PQP7</accession>
<protein>
    <submittedName>
        <fullName evidence="2">Putative methylmalonate-semialdehyde dehydrogenase (CoA acylating)</fullName>
        <ecNumber evidence="2">1.2.1.27</ecNumber>
    </submittedName>
</protein>
<sequence length="79" mass="9108">MNCDGQLNKNNLARKVKYILYQFVTNFEYETGWYQRSNSSNKASFAGDLNLYGKAGVNFFTQIKTVTLQWKNLPGRLCS</sequence>
<dbReference type="PANTHER" id="PTHR43866:SF3">
    <property type="entry name" value="METHYLMALONATE-SEMIALDEHYDE DEHYDROGENASE [ACYLATING], MITOCHONDRIAL"/>
    <property type="match status" value="1"/>
</dbReference>
<dbReference type="Gramene" id="PRQ24231">
    <property type="protein sequence ID" value="PRQ24231"/>
    <property type="gene ID" value="RchiOBHm_Chr6g0270111"/>
</dbReference>
<dbReference type="InterPro" id="IPR010061">
    <property type="entry name" value="MeMal-semiAld_DH"/>
</dbReference>
<evidence type="ECO:0000313" key="2">
    <source>
        <dbReference type="EMBL" id="PRQ24231.1"/>
    </source>
</evidence>
<dbReference type="STRING" id="74649.A0A2P6PQP7"/>
<organism evidence="2 3">
    <name type="scientific">Rosa chinensis</name>
    <name type="common">China rose</name>
    <dbReference type="NCBI Taxonomy" id="74649"/>
    <lineage>
        <taxon>Eukaryota</taxon>
        <taxon>Viridiplantae</taxon>
        <taxon>Streptophyta</taxon>
        <taxon>Embryophyta</taxon>
        <taxon>Tracheophyta</taxon>
        <taxon>Spermatophyta</taxon>
        <taxon>Magnoliopsida</taxon>
        <taxon>eudicotyledons</taxon>
        <taxon>Gunneridae</taxon>
        <taxon>Pentapetalae</taxon>
        <taxon>rosids</taxon>
        <taxon>fabids</taxon>
        <taxon>Rosales</taxon>
        <taxon>Rosaceae</taxon>
        <taxon>Rosoideae</taxon>
        <taxon>Rosoideae incertae sedis</taxon>
        <taxon>Rosa</taxon>
    </lineage>
</organism>
<dbReference type="GO" id="GO:0004491">
    <property type="term" value="F:methylmalonate-semialdehyde dehydrogenase (acylating, NAD) activity"/>
    <property type="evidence" value="ECO:0007669"/>
    <property type="project" value="UniProtKB-EC"/>
</dbReference>
<dbReference type="Proteomes" id="UP000238479">
    <property type="component" value="Chromosome 6"/>
</dbReference>
<dbReference type="EMBL" id="PDCK01000044">
    <property type="protein sequence ID" value="PRQ24231.1"/>
    <property type="molecule type" value="Genomic_DNA"/>
</dbReference>
<dbReference type="GO" id="GO:0005739">
    <property type="term" value="C:mitochondrion"/>
    <property type="evidence" value="ECO:0007669"/>
    <property type="project" value="TreeGrafter"/>
</dbReference>
<keyword evidence="3" id="KW-1185">Reference proteome</keyword>
<keyword evidence="2" id="KW-0560">Oxidoreductase</keyword>
<comment type="caution">
    <text evidence="2">The sequence shown here is derived from an EMBL/GenBank/DDBJ whole genome shotgun (WGS) entry which is preliminary data.</text>
</comment>
<reference evidence="2 3" key="1">
    <citation type="journal article" date="2018" name="Nat. Genet.">
        <title>The Rosa genome provides new insights in the design of modern roses.</title>
        <authorList>
            <person name="Bendahmane M."/>
        </authorList>
    </citation>
    <scope>NUCLEOTIDE SEQUENCE [LARGE SCALE GENOMIC DNA]</scope>
    <source>
        <strain evidence="3">cv. Old Blush</strain>
    </source>
</reference>
<name>A0A2P6PQP7_ROSCH</name>
<proteinExistence type="inferred from homology"/>
<dbReference type="AlphaFoldDB" id="A0A2P6PQP7"/>
<dbReference type="GO" id="GO:0006210">
    <property type="term" value="P:thymine catabolic process"/>
    <property type="evidence" value="ECO:0007669"/>
    <property type="project" value="TreeGrafter"/>
</dbReference>
<dbReference type="EC" id="1.2.1.27" evidence="2"/>
<comment type="similarity">
    <text evidence="1">Belongs to the aldehyde dehydrogenase family.</text>
</comment>
<gene>
    <name evidence="2" type="ORF">RchiOBHm_Chr6g0270111</name>
</gene>
<dbReference type="PANTHER" id="PTHR43866">
    <property type="entry name" value="MALONATE-SEMIALDEHYDE DEHYDROGENASE"/>
    <property type="match status" value="1"/>
</dbReference>
<evidence type="ECO:0000256" key="1">
    <source>
        <dbReference type="ARBA" id="ARBA00009986"/>
    </source>
</evidence>
<evidence type="ECO:0000313" key="3">
    <source>
        <dbReference type="Proteomes" id="UP000238479"/>
    </source>
</evidence>